<reference evidence="2" key="1">
    <citation type="submission" date="2019-12" db="EMBL/GenBank/DDBJ databases">
        <title>Clostridiaceae gen. nov. sp. nov., isolated from sediment in Xinjiang, China.</title>
        <authorList>
            <person name="Zhang R."/>
        </authorList>
    </citation>
    <scope>NUCLEOTIDE SEQUENCE</scope>
    <source>
        <strain evidence="2">D2Q-11</strain>
    </source>
</reference>
<protein>
    <submittedName>
        <fullName evidence="2">GNAT family N-acetyltransferase</fullName>
    </submittedName>
</protein>
<dbReference type="InterPro" id="IPR016181">
    <property type="entry name" value="Acyl_CoA_acyltransferase"/>
</dbReference>
<dbReference type="AlphaFoldDB" id="A0A942UW42"/>
<dbReference type="PROSITE" id="PS51186">
    <property type="entry name" value="GNAT"/>
    <property type="match status" value="1"/>
</dbReference>
<comment type="caution">
    <text evidence="2">The sequence shown here is derived from an EMBL/GenBank/DDBJ whole genome shotgun (WGS) entry which is preliminary data.</text>
</comment>
<dbReference type="EMBL" id="WSFT01000016">
    <property type="protein sequence ID" value="MBS4537496.1"/>
    <property type="molecule type" value="Genomic_DNA"/>
</dbReference>
<evidence type="ECO:0000313" key="2">
    <source>
        <dbReference type="EMBL" id="MBS4537496.1"/>
    </source>
</evidence>
<accession>A0A942UW42</accession>
<sequence length="162" mass="19181">MKIRVATVEEMKKLWGYSDSPTYNYFVDGINSGNIEFWAIENCEDKKLIGELYIFWNSEVPEEANGINRAYLCAFRVEKPYQGKGLASKLMKRVLHRVKEKGFREVTIGIDNGDYERLKGMYNSWGFNELIKKQHYDYHYLDSDNNPVYFEETTDLYLNRLE</sequence>
<dbReference type="Proteomes" id="UP000724672">
    <property type="component" value="Unassembled WGS sequence"/>
</dbReference>
<feature type="domain" description="N-acetyltransferase" evidence="1">
    <location>
        <begin position="1"/>
        <end position="155"/>
    </location>
</feature>
<keyword evidence="3" id="KW-1185">Reference proteome</keyword>
<evidence type="ECO:0000259" key="1">
    <source>
        <dbReference type="PROSITE" id="PS51186"/>
    </source>
</evidence>
<dbReference type="InterPro" id="IPR000182">
    <property type="entry name" value="GNAT_dom"/>
</dbReference>
<dbReference type="CDD" id="cd04301">
    <property type="entry name" value="NAT_SF"/>
    <property type="match status" value="1"/>
</dbReference>
<dbReference type="Pfam" id="PF00583">
    <property type="entry name" value="Acetyltransf_1"/>
    <property type="match status" value="1"/>
</dbReference>
<dbReference type="Gene3D" id="3.40.630.30">
    <property type="match status" value="1"/>
</dbReference>
<dbReference type="RefSeq" id="WP_203365420.1">
    <property type="nucleotide sequence ID" value="NZ_WSFT01000016.1"/>
</dbReference>
<name>A0A942UW42_9FIRM</name>
<gene>
    <name evidence="2" type="ORF">GOQ27_03425</name>
</gene>
<proteinExistence type="predicted"/>
<evidence type="ECO:0000313" key="3">
    <source>
        <dbReference type="Proteomes" id="UP000724672"/>
    </source>
</evidence>
<dbReference type="SUPFAM" id="SSF55729">
    <property type="entry name" value="Acyl-CoA N-acyltransferases (Nat)"/>
    <property type="match status" value="1"/>
</dbReference>
<organism evidence="2 3">
    <name type="scientific">Anaeromonas frigoriresistens</name>
    <dbReference type="NCBI Taxonomy" id="2683708"/>
    <lineage>
        <taxon>Bacteria</taxon>
        <taxon>Bacillati</taxon>
        <taxon>Bacillota</taxon>
        <taxon>Tissierellia</taxon>
        <taxon>Tissierellales</taxon>
        <taxon>Thermohalobacteraceae</taxon>
        <taxon>Anaeromonas</taxon>
    </lineage>
</organism>
<dbReference type="GO" id="GO:0016747">
    <property type="term" value="F:acyltransferase activity, transferring groups other than amino-acyl groups"/>
    <property type="evidence" value="ECO:0007669"/>
    <property type="project" value="InterPro"/>
</dbReference>